<feature type="transmembrane region" description="Helical" evidence="7">
    <location>
        <begin position="451"/>
        <end position="473"/>
    </location>
</feature>
<evidence type="ECO:0000256" key="6">
    <source>
        <dbReference type="SAM" id="MobiDB-lite"/>
    </source>
</evidence>
<feature type="compositionally biased region" description="Pro residues" evidence="6">
    <location>
        <begin position="307"/>
        <end position="318"/>
    </location>
</feature>
<feature type="compositionally biased region" description="Low complexity" evidence="6">
    <location>
        <begin position="511"/>
        <end position="526"/>
    </location>
</feature>
<dbReference type="InterPro" id="IPR008271">
    <property type="entry name" value="Ser/Thr_kinase_AS"/>
</dbReference>
<protein>
    <submittedName>
        <fullName evidence="9">Serine/threonine protein kinase</fullName>
    </submittedName>
</protein>
<keyword evidence="7" id="KW-1133">Transmembrane helix</keyword>
<keyword evidence="10" id="KW-1185">Reference proteome</keyword>
<gene>
    <name evidence="9" type="ORF">SVTN_35420</name>
</gene>
<feature type="compositionally biased region" description="Pro residues" evidence="6">
    <location>
        <begin position="372"/>
        <end position="386"/>
    </location>
</feature>
<dbReference type="PROSITE" id="PS50011">
    <property type="entry name" value="PROTEIN_KINASE_DOM"/>
    <property type="match status" value="1"/>
</dbReference>
<dbReference type="PROSITE" id="PS00107">
    <property type="entry name" value="PROTEIN_KINASE_ATP"/>
    <property type="match status" value="1"/>
</dbReference>
<evidence type="ECO:0000313" key="10">
    <source>
        <dbReference type="Proteomes" id="UP000031774"/>
    </source>
</evidence>
<feature type="region of interest" description="Disordered" evidence="6">
    <location>
        <begin position="479"/>
        <end position="526"/>
    </location>
</feature>
<dbReference type="SUPFAM" id="SSF56112">
    <property type="entry name" value="Protein kinase-like (PK-like)"/>
    <property type="match status" value="1"/>
</dbReference>
<evidence type="ECO:0000256" key="1">
    <source>
        <dbReference type="ARBA" id="ARBA00022679"/>
    </source>
</evidence>
<evidence type="ECO:0000256" key="7">
    <source>
        <dbReference type="SAM" id="Phobius"/>
    </source>
</evidence>
<dbReference type="InterPro" id="IPR011009">
    <property type="entry name" value="Kinase-like_dom_sf"/>
</dbReference>
<dbReference type="InterPro" id="IPR000719">
    <property type="entry name" value="Prot_kinase_dom"/>
</dbReference>
<dbReference type="Proteomes" id="UP000031774">
    <property type="component" value="Chromosome"/>
</dbReference>
<sequence length="656" mass="66271">MGGQQADRGGSEVFKALEADDPTTVAGYRLAARLGAGGMGKVYLSYTPGGRPVAIKLIRPEFGEDAEFRRRFAQEVRSAQRVQGLFTAPVIDADPDGAQPWLATAYVPGPSLADAVVSHGALPVETVLLLVAGMAEALHVIHGAGIVHRDLKPSNVLLASDGPRVIDFGIAHAADATSLTGSGVTIGTPSFMAPEQAAGRKVTSATDVFALGQVAAYAATGVPAFGEGTGHGVLYRIVHEQPDLSAVPERLTELVTRCLAKDPEARPSLSEIISLCQAANAATVLRRPEDWLPGAVSAEITARAAAPAPPQTPPPPTTAPTVAPAPTAAPPGYAPTAPAAPSTPPSTPPPGYGPPPHTAPTAPAAPVASSTPVPPPAAAGPAPAYPYAPTQGPGSPAYAPTQGPGTGAYAPTQGPGGPAYPQQPYPGGPAPAGYAPQQPPQQPKKRGSRGLVIAVAAVLAFSVAGGATAYVLLKDKDKGGQAVSNGGGKPNGKSSPSTQGSGGTGTGTGTGTESSAPKPSTAPAPQAATYKNIDLTAGYHLTLGDTDVRPQDGEDNNYDLSYDTGGYLDAESSGGNLVLLDPGQEGSLEACRAETRFTQNIYVNKLSPGRQVCVTTGTGHLGLVTVKAFSPEDSPSTYMTLDLTVWRNAAPSASSS</sequence>
<keyword evidence="7" id="KW-0472">Membrane</keyword>
<feature type="compositionally biased region" description="Low complexity" evidence="6">
    <location>
        <begin position="359"/>
        <end position="371"/>
    </location>
</feature>
<dbReference type="Gene3D" id="1.10.510.10">
    <property type="entry name" value="Transferase(Phosphotransferase) domain 1"/>
    <property type="match status" value="1"/>
</dbReference>
<dbReference type="AlphaFoldDB" id="A0A0B5IKC4"/>
<dbReference type="InterPro" id="IPR017441">
    <property type="entry name" value="Protein_kinase_ATP_BS"/>
</dbReference>
<evidence type="ECO:0000256" key="5">
    <source>
        <dbReference type="PROSITE-ProRule" id="PRU10141"/>
    </source>
</evidence>
<reference evidence="9 10" key="1">
    <citation type="submission" date="2014-12" db="EMBL/GenBank/DDBJ databases">
        <title>Complete genome sequence of Streptomyces vietnamensis strain GIMV4.0001, a genetic manipulable producer of the benzoisochromanequinone antibiotic granaticin.</title>
        <authorList>
            <person name="Deng M.R."/>
            <person name="Guo J."/>
            <person name="Ma L.Y."/>
            <person name="Feng G.D."/>
            <person name="Mo C.Y."/>
            <person name="Zhu H.H."/>
        </authorList>
    </citation>
    <scope>NUCLEOTIDE SEQUENCE [LARGE SCALE GENOMIC DNA]</scope>
    <source>
        <strain evidence="10">GIMV4.0001</strain>
    </source>
</reference>
<dbReference type="EMBL" id="CP010407">
    <property type="protein sequence ID" value="AJF68829.1"/>
    <property type="molecule type" value="Genomic_DNA"/>
</dbReference>
<dbReference type="CDD" id="cd14014">
    <property type="entry name" value="STKc_PknB_like"/>
    <property type="match status" value="1"/>
</dbReference>
<feature type="compositionally biased region" description="Pro residues" evidence="6">
    <location>
        <begin position="341"/>
        <end position="358"/>
    </location>
</feature>
<evidence type="ECO:0000256" key="3">
    <source>
        <dbReference type="ARBA" id="ARBA00022777"/>
    </source>
</evidence>
<evidence type="ECO:0000256" key="4">
    <source>
        <dbReference type="ARBA" id="ARBA00022840"/>
    </source>
</evidence>
<dbReference type="GO" id="GO:0005524">
    <property type="term" value="F:ATP binding"/>
    <property type="evidence" value="ECO:0007669"/>
    <property type="project" value="UniProtKB-UniRule"/>
</dbReference>
<dbReference type="RefSeq" id="WP_041132752.1">
    <property type="nucleotide sequence ID" value="NZ_CP010407.1"/>
</dbReference>
<keyword evidence="9" id="KW-0723">Serine/threonine-protein kinase</keyword>
<dbReference type="Pfam" id="PF00069">
    <property type="entry name" value="Pkinase"/>
    <property type="match status" value="1"/>
</dbReference>
<feature type="binding site" evidence="5">
    <location>
        <position position="56"/>
    </location>
    <ligand>
        <name>ATP</name>
        <dbReference type="ChEBI" id="CHEBI:30616"/>
    </ligand>
</feature>
<keyword evidence="2 5" id="KW-0547">Nucleotide-binding</keyword>
<evidence type="ECO:0000259" key="8">
    <source>
        <dbReference type="PROSITE" id="PS50011"/>
    </source>
</evidence>
<accession>A0A0B5IKC4</accession>
<dbReference type="PANTHER" id="PTHR43289:SF34">
    <property type="entry name" value="SERINE_THREONINE-PROTEIN KINASE YBDM-RELATED"/>
    <property type="match status" value="1"/>
</dbReference>
<evidence type="ECO:0000313" key="9">
    <source>
        <dbReference type="EMBL" id="AJF68829.1"/>
    </source>
</evidence>
<feature type="region of interest" description="Disordered" evidence="6">
    <location>
        <begin position="303"/>
        <end position="447"/>
    </location>
</feature>
<name>A0A0B5IKC4_9ACTN</name>
<dbReference type="PANTHER" id="PTHR43289">
    <property type="entry name" value="MITOGEN-ACTIVATED PROTEIN KINASE KINASE KINASE 20-RELATED"/>
    <property type="match status" value="1"/>
</dbReference>
<keyword evidence="3 9" id="KW-0418">Kinase</keyword>
<dbReference type="SMART" id="SM00220">
    <property type="entry name" value="S_TKc"/>
    <property type="match status" value="1"/>
</dbReference>
<dbReference type="STRING" id="362257.SVTN_35420"/>
<keyword evidence="7" id="KW-0812">Transmembrane</keyword>
<feature type="domain" description="Protein kinase" evidence="8">
    <location>
        <begin position="28"/>
        <end position="292"/>
    </location>
</feature>
<dbReference type="PRINTS" id="PR01217">
    <property type="entry name" value="PRICHEXTENSN"/>
</dbReference>
<dbReference type="HOGENOM" id="CLU_000288_135_1_11"/>
<organism evidence="9 10">
    <name type="scientific">Streptomyces vietnamensis</name>
    <dbReference type="NCBI Taxonomy" id="362257"/>
    <lineage>
        <taxon>Bacteria</taxon>
        <taxon>Bacillati</taxon>
        <taxon>Actinomycetota</taxon>
        <taxon>Actinomycetes</taxon>
        <taxon>Kitasatosporales</taxon>
        <taxon>Streptomycetaceae</taxon>
        <taxon>Streptomyces</taxon>
    </lineage>
</organism>
<feature type="compositionally biased region" description="Gly residues" evidence="6">
    <location>
        <begin position="500"/>
        <end position="510"/>
    </location>
</feature>
<keyword evidence="4 5" id="KW-0067">ATP-binding</keyword>
<evidence type="ECO:0000256" key="2">
    <source>
        <dbReference type="ARBA" id="ARBA00022741"/>
    </source>
</evidence>
<dbReference type="PROSITE" id="PS00108">
    <property type="entry name" value="PROTEIN_KINASE_ST"/>
    <property type="match status" value="1"/>
</dbReference>
<keyword evidence="1" id="KW-0808">Transferase</keyword>
<dbReference type="GO" id="GO:0004674">
    <property type="term" value="F:protein serine/threonine kinase activity"/>
    <property type="evidence" value="ECO:0007669"/>
    <property type="project" value="UniProtKB-KW"/>
</dbReference>
<dbReference type="Gene3D" id="3.30.200.20">
    <property type="entry name" value="Phosphorylase Kinase, domain 1"/>
    <property type="match status" value="1"/>
</dbReference>
<dbReference type="KEGG" id="svt:SVTN_35420"/>
<proteinExistence type="predicted"/>